<dbReference type="EMBL" id="SWCJ01000021">
    <property type="protein sequence ID" value="TKB50742.1"/>
    <property type="molecule type" value="Genomic_DNA"/>
</dbReference>
<dbReference type="GO" id="GO:0006355">
    <property type="term" value="P:regulation of DNA-templated transcription"/>
    <property type="evidence" value="ECO:0007669"/>
    <property type="project" value="InterPro"/>
</dbReference>
<dbReference type="RefSeq" id="WP_136865017.1">
    <property type="nucleotide sequence ID" value="NZ_SWCJ01000021.1"/>
</dbReference>
<dbReference type="PANTHER" id="PTHR44688">
    <property type="entry name" value="DNA-BINDING TRANSCRIPTIONAL ACTIVATOR DEVR_DOSR"/>
    <property type="match status" value="1"/>
</dbReference>
<dbReference type="Proteomes" id="UP000305675">
    <property type="component" value="Unassembled WGS sequence"/>
</dbReference>
<dbReference type="PROSITE" id="PS50043">
    <property type="entry name" value="HTH_LUXR_2"/>
    <property type="match status" value="1"/>
</dbReference>
<keyword evidence="1" id="KW-0805">Transcription regulation</keyword>
<evidence type="ECO:0000256" key="2">
    <source>
        <dbReference type="ARBA" id="ARBA00023125"/>
    </source>
</evidence>
<dbReference type="InterPro" id="IPR000792">
    <property type="entry name" value="Tscrpt_reg_LuxR_C"/>
</dbReference>
<comment type="caution">
    <text evidence="5">The sequence shown here is derived from an EMBL/GenBank/DDBJ whole genome shotgun (WGS) entry which is preliminary data.</text>
</comment>
<dbReference type="CDD" id="cd06170">
    <property type="entry name" value="LuxR_C_like"/>
    <property type="match status" value="1"/>
</dbReference>
<dbReference type="SUPFAM" id="SSF46894">
    <property type="entry name" value="C-terminal effector domain of the bipartite response regulators"/>
    <property type="match status" value="1"/>
</dbReference>
<sequence>MERTVPTQIQPVIDSYQTALNHLGIQGFWYQGIANNSYHDLSQPSGGGLFSLTGFKHNRGVICSSDFVHQLYNTYAAHFFRLDPNFVPALELSGPYCYQFDLQPQAAKTQRLFQQHGYSHILSWPVVIADTPHWQGRFTLLSSKAIEVQQYEQLTPLLQRMQMELLFYGRDYVNPFRQQKLFNPVSLKVLQMTADGLHNREISDQLHITIRGVEYHLESLRTKLAAKNRANLIHQAHRLELI</sequence>
<keyword evidence="6" id="KW-1185">Reference proteome</keyword>
<dbReference type="GO" id="GO:0003677">
    <property type="term" value="F:DNA binding"/>
    <property type="evidence" value="ECO:0007669"/>
    <property type="project" value="UniProtKB-KW"/>
</dbReference>
<accession>A0A4U1BKZ2</accession>
<dbReference type="InterPro" id="IPR016032">
    <property type="entry name" value="Sig_transdc_resp-reg_C-effctor"/>
</dbReference>
<gene>
    <name evidence="5" type="ORF">FCL42_19025</name>
</gene>
<dbReference type="OrthoDB" id="6115007at2"/>
<name>A0A4U1BKZ2_9GAMM</name>
<evidence type="ECO:0000313" key="6">
    <source>
        <dbReference type="Proteomes" id="UP000305675"/>
    </source>
</evidence>
<evidence type="ECO:0000256" key="3">
    <source>
        <dbReference type="ARBA" id="ARBA00023163"/>
    </source>
</evidence>
<evidence type="ECO:0000259" key="4">
    <source>
        <dbReference type="PROSITE" id="PS50043"/>
    </source>
</evidence>
<evidence type="ECO:0000256" key="1">
    <source>
        <dbReference type="ARBA" id="ARBA00023015"/>
    </source>
</evidence>
<proteinExistence type="predicted"/>
<feature type="domain" description="HTH luxR-type" evidence="4">
    <location>
        <begin position="175"/>
        <end position="240"/>
    </location>
</feature>
<dbReference type="Gene3D" id="1.10.10.10">
    <property type="entry name" value="Winged helix-like DNA-binding domain superfamily/Winged helix DNA-binding domain"/>
    <property type="match status" value="1"/>
</dbReference>
<dbReference type="PANTHER" id="PTHR44688:SF16">
    <property type="entry name" value="DNA-BINDING TRANSCRIPTIONAL ACTIVATOR DEVR_DOSR"/>
    <property type="match status" value="1"/>
</dbReference>
<evidence type="ECO:0000313" key="5">
    <source>
        <dbReference type="EMBL" id="TKB50742.1"/>
    </source>
</evidence>
<keyword evidence="2" id="KW-0238">DNA-binding</keyword>
<organism evidence="5 6">
    <name type="scientific">Ferrimonas aestuarii</name>
    <dbReference type="NCBI Taxonomy" id="2569539"/>
    <lineage>
        <taxon>Bacteria</taxon>
        <taxon>Pseudomonadati</taxon>
        <taxon>Pseudomonadota</taxon>
        <taxon>Gammaproteobacteria</taxon>
        <taxon>Alteromonadales</taxon>
        <taxon>Ferrimonadaceae</taxon>
        <taxon>Ferrimonas</taxon>
    </lineage>
</organism>
<dbReference type="AlphaFoldDB" id="A0A4U1BKZ2"/>
<dbReference type="Pfam" id="PF00196">
    <property type="entry name" value="GerE"/>
    <property type="match status" value="1"/>
</dbReference>
<reference evidence="5 6" key="1">
    <citation type="submission" date="2019-04" db="EMBL/GenBank/DDBJ databases">
        <authorList>
            <person name="Hwang J.C."/>
        </authorList>
    </citation>
    <scope>NUCLEOTIDE SEQUENCE [LARGE SCALE GENOMIC DNA]</scope>
    <source>
        <strain evidence="5 6">IMCC35002</strain>
    </source>
</reference>
<keyword evidence="3" id="KW-0804">Transcription</keyword>
<protein>
    <submittedName>
        <fullName evidence="5">Helix-turn-helix transcriptional regulator</fullName>
    </submittedName>
</protein>
<dbReference type="SMART" id="SM00421">
    <property type="entry name" value="HTH_LUXR"/>
    <property type="match status" value="1"/>
</dbReference>
<dbReference type="InterPro" id="IPR036388">
    <property type="entry name" value="WH-like_DNA-bd_sf"/>
</dbReference>